<proteinExistence type="predicted"/>
<organism evidence="2 3">
    <name type="scientific">Beutenbergia cavernae (strain ATCC BAA-8 / DSM 12333 / CCUG 43141 / JCM 11478 / NBRC 16432 / NCIMB 13614 / HKI 0122)</name>
    <dbReference type="NCBI Taxonomy" id="471853"/>
    <lineage>
        <taxon>Bacteria</taxon>
        <taxon>Bacillati</taxon>
        <taxon>Actinomycetota</taxon>
        <taxon>Actinomycetes</taxon>
        <taxon>Micrococcales</taxon>
        <taxon>Beutenbergiaceae</taxon>
        <taxon>Beutenbergia</taxon>
    </lineage>
</organism>
<dbReference type="KEGG" id="bcv:Bcav_2289"/>
<dbReference type="STRING" id="471853.Bcav_2289"/>
<evidence type="ECO:0000313" key="2">
    <source>
        <dbReference type="EMBL" id="ACQ80540.1"/>
    </source>
</evidence>
<dbReference type="OrthoDB" id="3873597at2"/>
<feature type="region of interest" description="Disordered" evidence="1">
    <location>
        <begin position="81"/>
        <end position="105"/>
    </location>
</feature>
<dbReference type="AlphaFoldDB" id="C5BVF3"/>
<dbReference type="Proteomes" id="UP000007962">
    <property type="component" value="Chromosome"/>
</dbReference>
<reference evidence="2 3" key="1">
    <citation type="journal article" date="2009" name="Stand. Genomic Sci.">
        <title>Complete genome sequence of Beutenbergia cavernae type strain (HKI 0122).</title>
        <authorList>
            <person name="Land M."/>
            <person name="Pukall R."/>
            <person name="Abt B."/>
            <person name="Goker M."/>
            <person name="Rohde M."/>
            <person name="Glavina Del Rio T."/>
            <person name="Tice H."/>
            <person name="Copeland A."/>
            <person name="Cheng J.F."/>
            <person name="Lucas S."/>
            <person name="Chen F."/>
            <person name="Nolan M."/>
            <person name="Bruce D."/>
            <person name="Goodwin L."/>
            <person name="Pitluck S."/>
            <person name="Ivanova N."/>
            <person name="Mavromatis K."/>
            <person name="Ovchinnikova G."/>
            <person name="Pati A."/>
            <person name="Chen A."/>
            <person name="Palaniappan K."/>
            <person name="Hauser L."/>
            <person name="Chang Y.J."/>
            <person name="Jefferies C.C."/>
            <person name="Saunders E."/>
            <person name="Brettin T."/>
            <person name="Detter J.C."/>
            <person name="Han C."/>
            <person name="Chain P."/>
            <person name="Bristow J."/>
            <person name="Eisen J.A."/>
            <person name="Markowitz V."/>
            <person name="Hugenholtz P."/>
            <person name="Kyrpides N.C."/>
            <person name="Klenk H.P."/>
            <person name="Lapidus A."/>
        </authorList>
    </citation>
    <scope>NUCLEOTIDE SEQUENCE [LARGE SCALE GENOMIC DNA]</scope>
    <source>
        <strain evidence="3">ATCC BAA-8 / DSM 12333 / NBRC 16432</strain>
    </source>
</reference>
<dbReference type="EMBL" id="CP001618">
    <property type="protein sequence ID" value="ACQ80540.1"/>
    <property type="molecule type" value="Genomic_DNA"/>
</dbReference>
<keyword evidence="3" id="KW-1185">Reference proteome</keyword>
<gene>
    <name evidence="2" type="ordered locus">Bcav_2289</name>
</gene>
<feature type="compositionally biased region" description="Low complexity" evidence="1">
    <location>
        <begin position="92"/>
        <end position="102"/>
    </location>
</feature>
<evidence type="ECO:0000313" key="3">
    <source>
        <dbReference type="Proteomes" id="UP000007962"/>
    </source>
</evidence>
<sequence length="317" mass="32244">MSTTIDRPARGDAEGRIARARNALMAAETAAGVRGGAWSVRTAMAVRENGTSAPAPRLAVAPVPATSAPASTGVVGQAALEPEAPRSPTPSPARSAPPAVAPTDDRFLDVPDALTGLFPFGAMRRGTTTVLTGSSSLELHLAAALMADGAWCAFVARGDLGLAAAAEAGIALDRVAVVPRPGPDAPGVLGALVDGFDVVCVGPCRALSSADRRSLSARVRHRGGVLLSSAPWPGAELTLEVSESSWSGIGSGHGVLHTERLVVEATGRGVGARRVVEVEMRAAGATTSLRPHHLTPRRLEDVRDGVVGDAALLERAG</sequence>
<protein>
    <submittedName>
        <fullName evidence="2">Uncharacterized protein</fullName>
    </submittedName>
</protein>
<accession>C5BVF3</accession>
<name>C5BVF3_BEUC1</name>
<evidence type="ECO:0000256" key="1">
    <source>
        <dbReference type="SAM" id="MobiDB-lite"/>
    </source>
</evidence>
<dbReference type="HOGENOM" id="CLU_067280_0_0_11"/>
<dbReference type="eggNOG" id="COG4544">
    <property type="taxonomic scope" value="Bacteria"/>
</dbReference>
<dbReference type="RefSeq" id="WP_015882780.1">
    <property type="nucleotide sequence ID" value="NC_012669.1"/>
</dbReference>